<dbReference type="Proteomes" id="UP000529783">
    <property type="component" value="Unassembled WGS sequence"/>
</dbReference>
<dbReference type="GO" id="GO:0005886">
    <property type="term" value="C:plasma membrane"/>
    <property type="evidence" value="ECO:0007669"/>
    <property type="project" value="UniProtKB-SubCell"/>
</dbReference>
<dbReference type="Pfam" id="PF00005">
    <property type="entry name" value="ABC_tran"/>
    <property type="match status" value="1"/>
</dbReference>
<sequence>MRVGALGELVRAARPVAHRFAGAALCGVLAFGSGVALMGTSGYLISRAALRPQVVALALAITAVRAFSLSRAAFRYAERVISHDVSLRLLRELRVRWFRRLEPLVPAGLPDARSGDLLSGFVADVEAVQHLYLRGFGPPLVALTVGAGTAAAAAWMLPAAGLWLALGLLPAVLVLPAAAVALTRGSASRRTEARAVRGAETVELLHGAPDHVAFGEVDGQLRRIGAADAALARIARRDARTAGFTSASVTLLTAATTLAVLVAGLDAVHRGALSGVLLAALALAATAAFEAVRPLPDAARDLLTARGAAARLGALTAPPAPAADPPRPLPAPRGDLLRLRGVRARYAAGSPWVLDGVDLDLRPGERVALLGPSGAGKSTLAHLLVRFRDPDEGAVILDGHDLRDYAQDDVRRAICLVDQHAHLFGATIRANVALARPDAAEPEIVDALRRARVWDWISGLPGGLDTHVGEHGVRVSGGQRRRIALARAFLSGARLLVLDEPTAHLDPATGRDLLADVLGDTSGTGVLLITHTPPPPGTADRILHLREGRLQEPGAGGGT</sequence>
<dbReference type="GO" id="GO:0034040">
    <property type="term" value="F:ATPase-coupled lipid transmembrane transporter activity"/>
    <property type="evidence" value="ECO:0007669"/>
    <property type="project" value="TreeGrafter"/>
</dbReference>
<evidence type="ECO:0000256" key="1">
    <source>
        <dbReference type="ARBA" id="ARBA00004651"/>
    </source>
</evidence>
<keyword evidence="6 7" id="KW-0472">Membrane</keyword>
<keyword evidence="5 7" id="KW-1133">Transmembrane helix</keyword>
<evidence type="ECO:0000256" key="2">
    <source>
        <dbReference type="ARBA" id="ARBA00022692"/>
    </source>
</evidence>
<keyword evidence="11" id="KW-1185">Reference proteome</keyword>
<evidence type="ECO:0000256" key="3">
    <source>
        <dbReference type="ARBA" id="ARBA00022741"/>
    </source>
</evidence>
<feature type="transmembrane region" description="Helical" evidence="7">
    <location>
        <begin position="50"/>
        <end position="69"/>
    </location>
</feature>
<dbReference type="SUPFAM" id="SSF90123">
    <property type="entry name" value="ABC transporter transmembrane region"/>
    <property type="match status" value="1"/>
</dbReference>
<dbReference type="PANTHER" id="PTHR24221">
    <property type="entry name" value="ATP-BINDING CASSETTE SUB-FAMILY B"/>
    <property type="match status" value="1"/>
</dbReference>
<comment type="subcellular location">
    <subcellularLocation>
        <location evidence="1">Cell membrane</location>
        <topology evidence="1">Multi-pass membrane protein</topology>
    </subcellularLocation>
</comment>
<dbReference type="InterPro" id="IPR036640">
    <property type="entry name" value="ABC1_TM_sf"/>
</dbReference>
<dbReference type="Gene3D" id="1.20.1560.10">
    <property type="entry name" value="ABC transporter type 1, transmembrane domain"/>
    <property type="match status" value="1"/>
</dbReference>
<dbReference type="InterPro" id="IPR039421">
    <property type="entry name" value="Type_1_exporter"/>
</dbReference>
<feature type="domain" description="ABC transporter" evidence="8">
    <location>
        <begin position="337"/>
        <end position="559"/>
    </location>
</feature>
<dbReference type="InterPro" id="IPR003439">
    <property type="entry name" value="ABC_transporter-like_ATP-bd"/>
</dbReference>
<dbReference type="PROSITE" id="PS00211">
    <property type="entry name" value="ABC_TRANSPORTER_1"/>
    <property type="match status" value="1"/>
</dbReference>
<dbReference type="GO" id="GO:0016887">
    <property type="term" value="F:ATP hydrolysis activity"/>
    <property type="evidence" value="ECO:0007669"/>
    <property type="project" value="InterPro"/>
</dbReference>
<dbReference type="SMART" id="SM00382">
    <property type="entry name" value="AAA"/>
    <property type="match status" value="1"/>
</dbReference>
<organism evidence="10 11">
    <name type="scientific">Actinomadura luteofluorescens</name>
    <dbReference type="NCBI Taxonomy" id="46163"/>
    <lineage>
        <taxon>Bacteria</taxon>
        <taxon>Bacillati</taxon>
        <taxon>Actinomycetota</taxon>
        <taxon>Actinomycetes</taxon>
        <taxon>Streptosporangiales</taxon>
        <taxon>Thermomonosporaceae</taxon>
        <taxon>Actinomadura</taxon>
    </lineage>
</organism>
<evidence type="ECO:0000259" key="8">
    <source>
        <dbReference type="PROSITE" id="PS50893"/>
    </source>
</evidence>
<dbReference type="EMBL" id="JACCBA010000001">
    <property type="protein sequence ID" value="NYD48753.1"/>
    <property type="molecule type" value="Genomic_DNA"/>
</dbReference>
<keyword evidence="4" id="KW-0067">ATP-binding</keyword>
<dbReference type="InterPro" id="IPR011527">
    <property type="entry name" value="ABC1_TM_dom"/>
</dbReference>
<evidence type="ECO:0000313" key="11">
    <source>
        <dbReference type="Proteomes" id="UP000529783"/>
    </source>
</evidence>
<accession>A0A7Y9EJ79</accession>
<evidence type="ECO:0000256" key="6">
    <source>
        <dbReference type="ARBA" id="ARBA00023136"/>
    </source>
</evidence>
<dbReference type="Gene3D" id="3.40.50.300">
    <property type="entry name" value="P-loop containing nucleotide triphosphate hydrolases"/>
    <property type="match status" value="1"/>
</dbReference>
<feature type="domain" description="ABC transmembrane type-1" evidence="9">
    <location>
        <begin position="21"/>
        <end position="304"/>
    </location>
</feature>
<gene>
    <name evidence="10" type="ORF">BJY14_004736</name>
</gene>
<dbReference type="InterPro" id="IPR027417">
    <property type="entry name" value="P-loop_NTPase"/>
</dbReference>
<dbReference type="InterPro" id="IPR017871">
    <property type="entry name" value="ABC_transporter-like_CS"/>
</dbReference>
<dbReference type="PROSITE" id="PS50893">
    <property type="entry name" value="ABC_TRANSPORTER_2"/>
    <property type="match status" value="1"/>
</dbReference>
<protein>
    <submittedName>
        <fullName evidence="10">Thiol reductant ABC exporter CydC subunit</fullName>
    </submittedName>
</protein>
<evidence type="ECO:0000256" key="5">
    <source>
        <dbReference type="ARBA" id="ARBA00022989"/>
    </source>
</evidence>
<dbReference type="GO" id="GO:0034775">
    <property type="term" value="P:glutathione transmembrane transport"/>
    <property type="evidence" value="ECO:0007669"/>
    <property type="project" value="InterPro"/>
</dbReference>
<keyword evidence="3" id="KW-0547">Nucleotide-binding</keyword>
<feature type="transmembrane region" description="Helical" evidence="7">
    <location>
        <begin position="20"/>
        <end position="44"/>
    </location>
</feature>
<dbReference type="GO" id="GO:0140359">
    <property type="term" value="F:ABC-type transporter activity"/>
    <property type="evidence" value="ECO:0007669"/>
    <property type="project" value="InterPro"/>
</dbReference>
<dbReference type="RefSeq" id="WP_179845611.1">
    <property type="nucleotide sequence ID" value="NZ_JACCBA010000001.1"/>
</dbReference>
<reference evidence="10 11" key="1">
    <citation type="submission" date="2020-07" db="EMBL/GenBank/DDBJ databases">
        <title>Sequencing the genomes of 1000 actinobacteria strains.</title>
        <authorList>
            <person name="Klenk H.-P."/>
        </authorList>
    </citation>
    <scope>NUCLEOTIDE SEQUENCE [LARGE SCALE GENOMIC DNA]</scope>
    <source>
        <strain evidence="10 11">DSM 40398</strain>
    </source>
</reference>
<dbReference type="PROSITE" id="PS50929">
    <property type="entry name" value="ABC_TM1F"/>
    <property type="match status" value="1"/>
</dbReference>
<dbReference type="AlphaFoldDB" id="A0A7Y9EJ79"/>
<evidence type="ECO:0000256" key="7">
    <source>
        <dbReference type="SAM" id="Phobius"/>
    </source>
</evidence>
<feature type="transmembrane region" description="Helical" evidence="7">
    <location>
        <begin position="242"/>
        <end position="265"/>
    </location>
</feature>
<evidence type="ECO:0000256" key="4">
    <source>
        <dbReference type="ARBA" id="ARBA00022840"/>
    </source>
</evidence>
<dbReference type="GO" id="GO:0045454">
    <property type="term" value="P:cell redox homeostasis"/>
    <property type="evidence" value="ECO:0007669"/>
    <property type="project" value="InterPro"/>
</dbReference>
<proteinExistence type="predicted"/>
<feature type="transmembrane region" description="Helical" evidence="7">
    <location>
        <begin position="163"/>
        <end position="182"/>
    </location>
</feature>
<dbReference type="InterPro" id="IPR003593">
    <property type="entry name" value="AAA+_ATPase"/>
</dbReference>
<dbReference type="NCBIfam" id="TIGR02868">
    <property type="entry name" value="CydC"/>
    <property type="match status" value="1"/>
</dbReference>
<keyword evidence="2 7" id="KW-0812">Transmembrane</keyword>
<evidence type="ECO:0000313" key="10">
    <source>
        <dbReference type="EMBL" id="NYD48753.1"/>
    </source>
</evidence>
<comment type="caution">
    <text evidence="10">The sequence shown here is derived from an EMBL/GenBank/DDBJ whole genome shotgun (WGS) entry which is preliminary data.</text>
</comment>
<dbReference type="SUPFAM" id="SSF52540">
    <property type="entry name" value="P-loop containing nucleoside triphosphate hydrolases"/>
    <property type="match status" value="1"/>
</dbReference>
<dbReference type="PANTHER" id="PTHR24221:SF654">
    <property type="entry name" value="ATP-BINDING CASSETTE SUB-FAMILY B MEMBER 6"/>
    <property type="match status" value="1"/>
</dbReference>
<feature type="transmembrane region" description="Helical" evidence="7">
    <location>
        <begin position="140"/>
        <end position="157"/>
    </location>
</feature>
<dbReference type="GO" id="GO:0005524">
    <property type="term" value="F:ATP binding"/>
    <property type="evidence" value="ECO:0007669"/>
    <property type="project" value="UniProtKB-KW"/>
</dbReference>
<name>A0A7Y9EJ79_9ACTN</name>
<evidence type="ECO:0000259" key="9">
    <source>
        <dbReference type="PROSITE" id="PS50929"/>
    </source>
</evidence>
<dbReference type="InterPro" id="IPR014223">
    <property type="entry name" value="ABC_CydC/D"/>
</dbReference>